<feature type="binding site" evidence="9">
    <location>
        <position position="213"/>
    </location>
    <ligand>
        <name>Mg(2+)</name>
        <dbReference type="ChEBI" id="CHEBI:18420"/>
        <label>1</label>
        <note>catalytic</note>
    </ligand>
</feature>
<feature type="binding site" evidence="9">
    <location>
        <position position="89"/>
    </location>
    <ligand>
        <name>Mg(2+)</name>
        <dbReference type="ChEBI" id="CHEBI:18420"/>
        <label>1</label>
        <note>catalytic</note>
    </ligand>
</feature>
<reference evidence="11 12" key="1">
    <citation type="submission" date="2019-11" db="EMBL/GenBank/DDBJ databases">
        <title>Genome analysis of Rhizobacterium cereale a novel genus and species isolated from maize roots in North Spain.</title>
        <authorList>
            <person name="Menendez E."/>
            <person name="Flores-Felix J.D."/>
            <person name="Ramirez-Bahena M.-H."/>
            <person name="Igual J.M."/>
            <person name="Garcia-Fraile P."/>
            <person name="Peix A."/>
            <person name="Velazquez E."/>
        </authorList>
    </citation>
    <scope>NUCLEOTIDE SEQUENCE [LARGE SCALE GENOMIC DNA]</scope>
    <source>
        <strain evidence="11 12">RZME27</strain>
    </source>
</reference>
<dbReference type="FunFam" id="3.30.540.10:FF:000003">
    <property type="entry name" value="Inositol-1-monophosphatase"/>
    <property type="match status" value="1"/>
</dbReference>
<evidence type="ECO:0000256" key="1">
    <source>
        <dbReference type="ARBA" id="ARBA00001033"/>
    </source>
</evidence>
<dbReference type="GO" id="GO:0008934">
    <property type="term" value="F:inositol monophosphate 1-phosphatase activity"/>
    <property type="evidence" value="ECO:0007669"/>
    <property type="project" value="InterPro"/>
</dbReference>
<dbReference type="Gene3D" id="3.30.540.10">
    <property type="entry name" value="Fructose-1,6-Bisphosphatase, subunit A, domain 1"/>
    <property type="match status" value="1"/>
</dbReference>
<dbReference type="Pfam" id="PF00459">
    <property type="entry name" value="Inositol_P"/>
    <property type="match status" value="1"/>
</dbReference>
<comment type="cofactor">
    <cofactor evidence="2 9 10">
        <name>Mg(2+)</name>
        <dbReference type="ChEBI" id="CHEBI:18420"/>
    </cofactor>
</comment>
<dbReference type="PROSITE" id="PS00629">
    <property type="entry name" value="IMP_1"/>
    <property type="match status" value="1"/>
</dbReference>
<evidence type="ECO:0000256" key="10">
    <source>
        <dbReference type="RuleBase" id="RU364068"/>
    </source>
</evidence>
<keyword evidence="12" id="KW-1185">Reference proteome</keyword>
<protein>
    <recommendedName>
        <fullName evidence="5 10">Inositol-1-monophosphatase</fullName>
        <ecNumber evidence="4 10">3.1.3.25</ecNumber>
    </recommendedName>
</protein>
<accession>A0A6A8AKF5</accession>
<dbReference type="GO" id="GO:0007165">
    <property type="term" value="P:signal transduction"/>
    <property type="evidence" value="ECO:0007669"/>
    <property type="project" value="TreeGrafter"/>
</dbReference>
<organism evidence="11 12">
    <name type="scientific">Endobacterium cereale</name>
    <dbReference type="NCBI Taxonomy" id="2663029"/>
    <lineage>
        <taxon>Bacteria</taxon>
        <taxon>Pseudomonadati</taxon>
        <taxon>Pseudomonadota</taxon>
        <taxon>Alphaproteobacteria</taxon>
        <taxon>Hyphomicrobiales</taxon>
        <taxon>Rhizobiaceae</taxon>
        <taxon>Endobacterium</taxon>
    </lineage>
</organism>
<sequence length="273" mass="28620">MLTVDELNQRETLLRTVTASAGALALEAFRTRKPGDFTLKGRQDFLTEADGAVENHVRAAITAAFPQDGILGEEAGGALAELLWVIDPIDGTANFARGIPHFCVVISFCEKGETLLGAILNPVTDEFYFARKGAGATKNGMPMSVAATDTIANASVEIGWSPRVATADYLAAQERVFAKGANIRRGASGALAIAWVAEGRTDGYAEYYMNAWDCLAGLLMVREAGGITGAYPAAEGELLTGGEIFAAAPGVALDFSDAMKIAIAPTERKGEAA</sequence>
<evidence type="ECO:0000313" key="12">
    <source>
        <dbReference type="Proteomes" id="UP000435138"/>
    </source>
</evidence>
<evidence type="ECO:0000256" key="8">
    <source>
        <dbReference type="ARBA" id="ARBA00022842"/>
    </source>
</evidence>
<dbReference type="EC" id="3.1.3.25" evidence="4 10"/>
<dbReference type="PANTHER" id="PTHR20854:SF4">
    <property type="entry name" value="INOSITOL-1-MONOPHOSPHATASE-RELATED"/>
    <property type="match status" value="1"/>
</dbReference>
<dbReference type="EMBL" id="WIXI01000050">
    <property type="protein sequence ID" value="MQY49221.1"/>
    <property type="molecule type" value="Genomic_DNA"/>
</dbReference>
<dbReference type="InterPro" id="IPR000760">
    <property type="entry name" value="Inositol_monophosphatase-like"/>
</dbReference>
<evidence type="ECO:0000256" key="6">
    <source>
        <dbReference type="ARBA" id="ARBA00022723"/>
    </source>
</evidence>
<dbReference type="PRINTS" id="PR00377">
    <property type="entry name" value="IMPHPHTASES"/>
</dbReference>
<feature type="binding site" evidence="9">
    <location>
        <position position="87"/>
    </location>
    <ligand>
        <name>Mg(2+)</name>
        <dbReference type="ChEBI" id="CHEBI:18420"/>
        <label>1</label>
        <note>catalytic</note>
    </ligand>
</feature>
<dbReference type="Proteomes" id="UP000435138">
    <property type="component" value="Unassembled WGS sequence"/>
</dbReference>
<evidence type="ECO:0000256" key="9">
    <source>
        <dbReference type="PIRSR" id="PIRSR600760-2"/>
    </source>
</evidence>
<keyword evidence="7 10" id="KW-0378">Hydrolase</keyword>
<dbReference type="CDD" id="cd01639">
    <property type="entry name" value="IMPase"/>
    <property type="match status" value="1"/>
</dbReference>
<dbReference type="GO" id="GO:0046872">
    <property type="term" value="F:metal ion binding"/>
    <property type="evidence" value="ECO:0007669"/>
    <property type="project" value="UniProtKB-KW"/>
</dbReference>
<comment type="similarity">
    <text evidence="3 10">Belongs to the inositol monophosphatase superfamily.</text>
</comment>
<feature type="binding site" evidence="9">
    <location>
        <position position="73"/>
    </location>
    <ligand>
        <name>Mg(2+)</name>
        <dbReference type="ChEBI" id="CHEBI:18420"/>
        <label>1</label>
        <note>catalytic</note>
    </ligand>
</feature>
<feature type="binding site" evidence="9">
    <location>
        <position position="90"/>
    </location>
    <ligand>
        <name>Mg(2+)</name>
        <dbReference type="ChEBI" id="CHEBI:18420"/>
        <label>2</label>
    </ligand>
</feature>
<evidence type="ECO:0000256" key="2">
    <source>
        <dbReference type="ARBA" id="ARBA00001946"/>
    </source>
</evidence>
<keyword evidence="8 9" id="KW-0460">Magnesium</keyword>
<dbReference type="Gene3D" id="3.40.190.80">
    <property type="match status" value="1"/>
</dbReference>
<dbReference type="RefSeq" id="WP_153358733.1">
    <property type="nucleotide sequence ID" value="NZ_JAYKOO010000008.1"/>
</dbReference>
<dbReference type="InterPro" id="IPR033942">
    <property type="entry name" value="IMPase"/>
</dbReference>
<comment type="caution">
    <text evidence="11">The sequence shown here is derived from an EMBL/GenBank/DDBJ whole genome shotgun (WGS) entry which is preliminary data.</text>
</comment>
<evidence type="ECO:0000256" key="7">
    <source>
        <dbReference type="ARBA" id="ARBA00022801"/>
    </source>
</evidence>
<evidence type="ECO:0000256" key="3">
    <source>
        <dbReference type="ARBA" id="ARBA00009759"/>
    </source>
</evidence>
<dbReference type="GO" id="GO:0006020">
    <property type="term" value="P:inositol metabolic process"/>
    <property type="evidence" value="ECO:0007669"/>
    <property type="project" value="TreeGrafter"/>
</dbReference>
<evidence type="ECO:0000256" key="4">
    <source>
        <dbReference type="ARBA" id="ARBA00013106"/>
    </source>
</evidence>
<name>A0A6A8AKF5_9HYPH</name>
<evidence type="ECO:0000313" key="11">
    <source>
        <dbReference type="EMBL" id="MQY49221.1"/>
    </source>
</evidence>
<keyword evidence="6 9" id="KW-0479">Metal-binding</keyword>
<comment type="catalytic activity">
    <reaction evidence="1 10">
        <text>a myo-inositol phosphate + H2O = myo-inositol + phosphate</text>
        <dbReference type="Rhea" id="RHEA:24056"/>
        <dbReference type="ChEBI" id="CHEBI:15377"/>
        <dbReference type="ChEBI" id="CHEBI:17268"/>
        <dbReference type="ChEBI" id="CHEBI:43474"/>
        <dbReference type="ChEBI" id="CHEBI:84139"/>
        <dbReference type="EC" id="3.1.3.25"/>
    </reaction>
</comment>
<dbReference type="InterPro" id="IPR020583">
    <property type="entry name" value="Inositol_monoP_metal-BS"/>
</dbReference>
<gene>
    <name evidence="11" type="ORF">GAO09_24600</name>
</gene>
<dbReference type="PANTHER" id="PTHR20854">
    <property type="entry name" value="INOSITOL MONOPHOSPHATASE"/>
    <property type="match status" value="1"/>
</dbReference>
<evidence type="ECO:0000256" key="5">
    <source>
        <dbReference type="ARBA" id="ARBA00019784"/>
    </source>
</evidence>
<proteinExistence type="inferred from homology"/>
<dbReference type="AlphaFoldDB" id="A0A6A8AKF5"/>
<dbReference type="SUPFAM" id="SSF56655">
    <property type="entry name" value="Carbohydrate phosphatase"/>
    <property type="match status" value="1"/>
</dbReference>